<feature type="transmembrane region" description="Helical" evidence="1">
    <location>
        <begin position="65"/>
        <end position="88"/>
    </location>
</feature>
<feature type="transmembrane region" description="Helical" evidence="1">
    <location>
        <begin position="126"/>
        <end position="149"/>
    </location>
</feature>
<feature type="transmembrane region" description="Helical" evidence="1">
    <location>
        <begin position="95"/>
        <end position="114"/>
    </location>
</feature>
<organism evidence="2 3">
    <name type="scientific">Alkaliphilus pronyensis</name>
    <dbReference type="NCBI Taxonomy" id="1482732"/>
    <lineage>
        <taxon>Bacteria</taxon>
        <taxon>Bacillati</taxon>
        <taxon>Bacillota</taxon>
        <taxon>Clostridia</taxon>
        <taxon>Peptostreptococcales</taxon>
        <taxon>Natronincolaceae</taxon>
        <taxon>Alkaliphilus</taxon>
    </lineage>
</organism>
<accession>A0A6I0F291</accession>
<dbReference type="EMBL" id="WBZC01000057">
    <property type="protein sequence ID" value="KAB3531311.1"/>
    <property type="molecule type" value="Genomic_DNA"/>
</dbReference>
<evidence type="ECO:0000256" key="1">
    <source>
        <dbReference type="SAM" id="Phobius"/>
    </source>
</evidence>
<sequence>MKIKKVTLSALLIAIGVVSAHLLYVPIGVAKAFPVQHAINMLAATILGPAYGVAIAFVISLLRNILGVGSLLAFPGSMIGVYLAAVLYKKTQRHLYAMLGEVIGTGIIGALISYPVAKLFMGREVAMFFFVIPFSASAVVGVLLGVIILKILIKLKPIKDFNGGM</sequence>
<dbReference type="InterPro" id="IPR012652">
    <property type="entry name" value="ThiW"/>
</dbReference>
<keyword evidence="3" id="KW-1185">Reference proteome</keyword>
<dbReference type="OrthoDB" id="5516776at2"/>
<proteinExistence type="predicted"/>
<keyword evidence="1" id="KW-0472">Membrane</keyword>
<keyword evidence="1" id="KW-0812">Transmembrane</keyword>
<dbReference type="RefSeq" id="WP_151862029.1">
    <property type="nucleotide sequence ID" value="NZ_WBZC01000057.1"/>
</dbReference>
<evidence type="ECO:0000313" key="3">
    <source>
        <dbReference type="Proteomes" id="UP000432715"/>
    </source>
</evidence>
<dbReference type="Pfam" id="PF09512">
    <property type="entry name" value="ThiW"/>
    <property type="match status" value="1"/>
</dbReference>
<dbReference type="Gene3D" id="1.10.1760.20">
    <property type="match status" value="1"/>
</dbReference>
<keyword evidence="1" id="KW-1133">Transmembrane helix</keyword>
<gene>
    <name evidence="2" type="primary">thiW</name>
    <name evidence="2" type="ORF">F8154_12880</name>
</gene>
<feature type="transmembrane region" description="Helical" evidence="1">
    <location>
        <begin position="6"/>
        <end position="27"/>
    </location>
</feature>
<evidence type="ECO:0000313" key="2">
    <source>
        <dbReference type="EMBL" id="KAB3531311.1"/>
    </source>
</evidence>
<feature type="transmembrane region" description="Helical" evidence="1">
    <location>
        <begin position="39"/>
        <end position="59"/>
    </location>
</feature>
<dbReference type="Proteomes" id="UP000432715">
    <property type="component" value="Unassembled WGS sequence"/>
</dbReference>
<comment type="caution">
    <text evidence="2">The sequence shown here is derived from an EMBL/GenBank/DDBJ whole genome shotgun (WGS) entry which is preliminary data.</text>
</comment>
<dbReference type="PIRSF" id="PIRSF024534">
    <property type="entry name" value="ThiW"/>
    <property type="match status" value="1"/>
</dbReference>
<protein>
    <submittedName>
        <fullName evidence="2">Energy coupling factor transporter S component ThiW</fullName>
    </submittedName>
</protein>
<dbReference type="AlphaFoldDB" id="A0A6I0F291"/>
<name>A0A6I0F291_9FIRM</name>
<reference evidence="2 3" key="1">
    <citation type="submission" date="2019-10" db="EMBL/GenBank/DDBJ databases">
        <title>Alkaliphilus serpentinus sp. nov. and Alkaliphilus pronyensis sp. nov., two novel anaerobic alkaliphilic species isolated from the serpentinized-hosted hydrothermal field of the Prony Bay (New Caledonia).</title>
        <authorList>
            <person name="Postec A."/>
        </authorList>
    </citation>
    <scope>NUCLEOTIDE SEQUENCE [LARGE SCALE GENOMIC DNA]</scope>
    <source>
        <strain evidence="2 3">LacV</strain>
    </source>
</reference>
<dbReference type="NCBIfam" id="TIGR02359">
    <property type="entry name" value="thiW"/>
    <property type="match status" value="1"/>
</dbReference>